<evidence type="ECO:0000256" key="6">
    <source>
        <dbReference type="ARBA" id="ARBA00022475"/>
    </source>
</evidence>
<evidence type="ECO:0000256" key="4">
    <source>
        <dbReference type="ARBA" id="ARBA00012133"/>
    </source>
</evidence>
<evidence type="ECO:0000256" key="14">
    <source>
        <dbReference type="ARBA" id="ARBA00022840"/>
    </source>
</evidence>
<keyword evidence="14 21" id="KW-0067">ATP-binding</keyword>
<keyword evidence="16 21" id="KW-1133">Transmembrane helix</keyword>
<keyword evidence="19" id="KW-0594">Phospholipid biosynthesis</keyword>
<dbReference type="Proteomes" id="UP000651977">
    <property type="component" value="Unassembled WGS sequence"/>
</dbReference>
<dbReference type="PROSITE" id="PS01069">
    <property type="entry name" value="DAGK_PROKAR"/>
    <property type="match status" value="1"/>
</dbReference>
<comment type="catalytic activity">
    <reaction evidence="21">
        <text>a 1,2-diacyl-sn-glycerol + ATP = a 1,2-diacyl-sn-glycero-3-phosphate + ADP + H(+)</text>
        <dbReference type="Rhea" id="RHEA:10272"/>
        <dbReference type="ChEBI" id="CHEBI:15378"/>
        <dbReference type="ChEBI" id="CHEBI:17815"/>
        <dbReference type="ChEBI" id="CHEBI:30616"/>
        <dbReference type="ChEBI" id="CHEBI:58608"/>
        <dbReference type="ChEBI" id="CHEBI:456216"/>
        <dbReference type="EC" id="2.7.1.107"/>
    </reaction>
</comment>
<keyword evidence="6" id="KW-1003">Cell membrane</keyword>
<keyword evidence="18 21" id="KW-0472">Membrane</keyword>
<feature type="transmembrane region" description="Helical" evidence="21">
    <location>
        <begin position="60"/>
        <end position="80"/>
    </location>
</feature>
<dbReference type="PANTHER" id="PTHR34299:SF1">
    <property type="entry name" value="DIACYLGLYCEROL KINASE"/>
    <property type="match status" value="1"/>
</dbReference>
<keyword evidence="20 21" id="KW-1208">Phospholipid metabolism</keyword>
<dbReference type="EC" id="2.7.1.107" evidence="4 21"/>
<keyword evidence="11" id="KW-0479">Metal-binding</keyword>
<comment type="similarity">
    <text evidence="3 21">Belongs to the bacterial diacylglycerol kinase family.</text>
</comment>
<evidence type="ECO:0000256" key="8">
    <source>
        <dbReference type="ARBA" id="ARBA00022519"/>
    </source>
</evidence>
<keyword evidence="12 21" id="KW-0547">Nucleotide-binding</keyword>
<evidence type="ECO:0000256" key="10">
    <source>
        <dbReference type="ARBA" id="ARBA00022692"/>
    </source>
</evidence>
<dbReference type="EMBL" id="BMDY01000009">
    <property type="protein sequence ID" value="GGB04660.1"/>
    <property type="molecule type" value="Genomic_DNA"/>
</dbReference>
<organism evidence="22 23">
    <name type="scientific">Agarivorans gilvus</name>
    <dbReference type="NCBI Taxonomy" id="680279"/>
    <lineage>
        <taxon>Bacteria</taxon>
        <taxon>Pseudomonadati</taxon>
        <taxon>Pseudomonadota</taxon>
        <taxon>Gammaproteobacteria</taxon>
        <taxon>Alteromonadales</taxon>
        <taxon>Alteromonadaceae</taxon>
        <taxon>Agarivorans</taxon>
    </lineage>
</organism>
<keyword evidence="23" id="KW-1185">Reference proteome</keyword>
<evidence type="ECO:0000256" key="19">
    <source>
        <dbReference type="ARBA" id="ARBA00023209"/>
    </source>
</evidence>
<evidence type="ECO:0000256" key="20">
    <source>
        <dbReference type="ARBA" id="ARBA00023264"/>
    </source>
</evidence>
<comment type="function">
    <text evidence="21">Catalyzes the ATP-dependent phosphorylation of sn-l,2-diacylglycerol (DAG) to phosphatidic acid. Involved in the recycling of diacylglycerol produced as a by-product during membrane-derived oligosaccharide (MDO) biosynthesis.</text>
</comment>
<keyword evidence="8 21" id="KW-0997">Cell inner membrane</keyword>
<dbReference type="RefSeq" id="WP_055734347.1">
    <property type="nucleotide sequence ID" value="NZ_BMDY01000009.1"/>
</dbReference>
<gene>
    <name evidence="22" type="primary">dgkA</name>
    <name evidence="22" type="ORF">GCM10007414_17410</name>
</gene>
<evidence type="ECO:0000256" key="13">
    <source>
        <dbReference type="ARBA" id="ARBA00022777"/>
    </source>
</evidence>
<evidence type="ECO:0000256" key="21">
    <source>
        <dbReference type="RuleBase" id="RU363065"/>
    </source>
</evidence>
<dbReference type="InterPro" id="IPR036945">
    <property type="entry name" value="DAGK_sf"/>
</dbReference>
<keyword evidence="9 21" id="KW-0808">Transferase</keyword>
<proteinExistence type="inferred from homology"/>
<evidence type="ECO:0000256" key="9">
    <source>
        <dbReference type="ARBA" id="ARBA00022679"/>
    </source>
</evidence>
<evidence type="ECO:0000256" key="7">
    <source>
        <dbReference type="ARBA" id="ARBA00022516"/>
    </source>
</evidence>
<evidence type="ECO:0000313" key="22">
    <source>
        <dbReference type="EMBL" id="GGB04660.1"/>
    </source>
</evidence>
<sequence>MQQQIIIRRTGIARIVHTFVHSFNGLKWICKNEAAFQQELMLFIPLTAFAFWLELPTMHTLLILLSMVFVLFAEMVNTAIEAVVDRVSMDYHVLSGVAKNIGSALVLLSMLCSLVVWGTVLWLR</sequence>
<dbReference type="GO" id="GO:0016301">
    <property type="term" value="F:kinase activity"/>
    <property type="evidence" value="ECO:0007669"/>
    <property type="project" value="UniProtKB-KW"/>
</dbReference>
<protein>
    <recommendedName>
        <fullName evidence="5 21">Diacylglycerol kinase</fullName>
        <ecNumber evidence="4 21">2.7.1.107</ecNumber>
    </recommendedName>
</protein>
<reference evidence="23" key="1">
    <citation type="journal article" date="2019" name="Int. J. Syst. Evol. Microbiol.">
        <title>The Global Catalogue of Microorganisms (GCM) 10K type strain sequencing project: providing services to taxonomists for standard genome sequencing and annotation.</title>
        <authorList>
            <consortium name="The Broad Institute Genomics Platform"/>
            <consortium name="The Broad Institute Genome Sequencing Center for Infectious Disease"/>
            <person name="Wu L."/>
            <person name="Ma J."/>
        </authorList>
    </citation>
    <scope>NUCLEOTIDE SEQUENCE [LARGE SCALE GENOMIC DNA]</scope>
    <source>
        <strain evidence="23">CGMCC 1.10131</strain>
    </source>
</reference>
<evidence type="ECO:0000313" key="23">
    <source>
        <dbReference type="Proteomes" id="UP000651977"/>
    </source>
</evidence>
<keyword evidence="7" id="KW-0444">Lipid biosynthesis</keyword>
<evidence type="ECO:0000256" key="1">
    <source>
        <dbReference type="ARBA" id="ARBA00001946"/>
    </source>
</evidence>
<comment type="caution">
    <text evidence="22">The sequence shown here is derived from an EMBL/GenBank/DDBJ whole genome shotgun (WGS) entry which is preliminary data.</text>
</comment>
<dbReference type="CDD" id="cd14264">
    <property type="entry name" value="DAGK_IM"/>
    <property type="match status" value="1"/>
</dbReference>
<evidence type="ECO:0000256" key="11">
    <source>
        <dbReference type="ARBA" id="ARBA00022723"/>
    </source>
</evidence>
<evidence type="ECO:0000256" key="17">
    <source>
        <dbReference type="ARBA" id="ARBA00023098"/>
    </source>
</evidence>
<keyword evidence="10 21" id="KW-0812">Transmembrane</keyword>
<accession>A0ABQ1I1S9</accession>
<evidence type="ECO:0000256" key="16">
    <source>
        <dbReference type="ARBA" id="ARBA00022989"/>
    </source>
</evidence>
<keyword evidence="17 21" id="KW-0443">Lipid metabolism</keyword>
<dbReference type="Pfam" id="PF01219">
    <property type="entry name" value="DAGK_prokar"/>
    <property type="match status" value="1"/>
</dbReference>
<evidence type="ECO:0000256" key="18">
    <source>
        <dbReference type="ARBA" id="ARBA00023136"/>
    </source>
</evidence>
<evidence type="ECO:0000256" key="2">
    <source>
        <dbReference type="ARBA" id="ARBA00004429"/>
    </source>
</evidence>
<dbReference type="InterPro" id="IPR000829">
    <property type="entry name" value="DAGK"/>
</dbReference>
<evidence type="ECO:0000256" key="5">
    <source>
        <dbReference type="ARBA" id="ARBA00017575"/>
    </source>
</evidence>
<evidence type="ECO:0000256" key="3">
    <source>
        <dbReference type="ARBA" id="ARBA00005967"/>
    </source>
</evidence>
<feature type="transmembrane region" description="Helical" evidence="21">
    <location>
        <begin position="100"/>
        <end position="123"/>
    </location>
</feature>
<comment type="subcellular location">
    <subcellularLocation>
        <location evidence="2 21">Cell inner membrane</location>
        <topology evidence="2 21">Multi-pass membrane protein</topology>
    </subcellularLocation>
</comment>
<name>A0ABQ1I1S9_9ALTE</name>
<evidence type="ECO:0000256" key="15">
    <source>
        <dbReference type="ARBA" id="ARBA00022842"/>
    </source>
</evidence>
<keyword evidence="15" id="KW-0460">Magnesium</keyword>
<comment type="caution">
    <text evidence="21">Lacks conserved residue(s) required for the propagation of feature annotation.</text>
</comment>
<dbReference type="PANTHER" id="PTHR34299">
    <property type="entry name" value="DIACYLGLYCEROL KINASE"/>
    <property type="match status" value="1"/>
</dbReference>
<dbReference type="Gene3D" id="1.10.287.3610">
    <property type="match status" value="1"/>
</dbReference>
<dbReference type="InterPro" id="IPR033718">
    <property type="entry name" value="DAGK_prok"/>
</dbReference>
<evidence type="ECO:0000256" key="12">
    <source>
        <dbReference type="ARBA" id="ARBA00022741"/>
    </source>
</evidence>
<keyword evidence="13 21" id="KW-0418">Kinase</keyword>
<comment type="cofactor">
    <cofactor evidence="1">
        <name>Mg(2+)</name>
        <dbReference type="ChEBI" id="CHEBI:18420"/>
    </cofactor>
</comment>